<protein>
    <submittedName>
        <fullName evidence="3">Amino acid ABC transporter substrate-binding protein</fullName>
    </submittedName>
</protein>
<evidence type="ECO:0000313" key="4">
    <source>
        <dbReference type="Proteomes" id="UP000474967"/>
    </source>
</evidence>
<keyword evidence="4" id="KW-1185">Reference proteome</keyword>
<accession>A0A6L9XUB1</accession>
<name>A0A6L9XUB1_9MICO</name>
<dbReference type="Gene3D" id="3.40.190.10">
    <property type="entry name" value="Periplasmic binding protein-like II"/>
    <property type="match status" value="2"/>
</dbReference>
<dbReference type="InterPro" id="IPR001638">
    <property type="entry name" value="Solute-binding_3/MltF_N"/>
</dbReference>
<gene>
    <name evidence="3" type="ORF">G3T36_03710</name>
</gene>
<dbReference type="SMART" id="SM00062">
    <property type="entry name" value="PBPb"/>
    <property type="match status" value="1"/>
</dbReference>
<dbReference type="EMBL" id="JAAGWY010000001">
    <property type="protein sequence ID" value="NEN04969.1"/>
    <property type="molecule type" value="Genomic_DNA"/>
</dbReference>
<dbReference type="CDD" id="cd13530">
    <property type="entry name" value="PBP2_peptides_like"/>
    <property type="match status" value="1"/>
</dbReference>
<evidence type="ECO:0000313" key="3">
    <source>
        <dbReference type="EMBL" id="NEN04969.1"/>
    </source>
</evidence>
<organism evidence="3 4">
    <name type="scientific">Leifsonia tongyongensis</name>
    <dbReference type="NCBI Taxonomy" id="1268043"/>
    <lineage>
        <taxon>Bacteria</taxon>
        <taxon>Bacillati</taxon>
        <taxon>Actinomycetota</taxon>
        <taxon>Actinomycetes</taxon>
        <taxon>Micrococcales</taxon>
        <taxon>Microbacteriaceae</taxon>
        <taxon>Leifsonia</taxon>
    </lineage>
</organism>
<proteinExistence type="predicted"/>
<reference evidence="3 4" key="1">
    <citation type="journal article" date="2014" name="J. Microbiol.">
        <title>Diaminobutyricibacter tongyongensis gen. nov., sp. nov. and Homoserinibacter gongjuensis gen. nov., sp. nov. belong to the family Microbacteriaceae.</title>
        <authorList>
            <person name="Kim S.J."/>
            <person name="Ahn J.H."/>
            <person name="Weon H.Y."/>
            <person name="Hamada M."/>
            <person name="Suzuki K."/>
            <person name="Kwon S.W."/>
        </authorList>
    </citation>
    <scope>NUCLEOTIDE SEQUENCE [LARGE SCALE GENOMIC DNA]</scope>
    <source>
        <strain evidence="3 4">NBRC 108724</strain>
    </source>
</reference>
<dbReference type="Pfam" id="PF00497">
    <property type="entry name" value="SBP_bac_3"/>
    <property type="match status" value="1"/>
</dbReference>
<dbReference type="AlphaFoldDB" id="A0A6L9XUB1"/>
<dbReference type="PANTHER" id="PTHR35936">
    <property type="entry name" value="MEMBRANE-BOUND LYTIC MUREIN TRANSGLYCOSYLASE F"/>
    <property type="match status" value="1"/>
</dbReference>
<dbReference type="SUPFAM" id="SSF53850">
    <property type="entry name" value="Periplasmic binding protein-like II"/>
    <property type="match status" value="1"/>
</dbReference>
<keyword evidence="1" id="KW-0732">Signal</keyword>
<evidence type="ECO:0000256" key="1">
    <source>
        <dbReference type="ARBA" id="ARBA00022729"/>
    </source>
</evidence>
<evidence type="ECO:0000259" key="2">
    <source>
        <dbReference type="SMART" id="SM00062"/>
    </source>
</evidence>
<feature type="domain" description="Solute-binding protein family 3/N-terminal" evidence="2">
    <location>
        <begin position="119"/>
        <end position="345"/>
    </location>
</feature>
<comment type="caution">
    <text evidence="3">The sequence shown here is derived from an EMBL/GenBank/DDBJ whole genome shotgun (WGS) entry which is preliminary data.</text>
</comment>
<dbReference type="PANTHER" id="PTHR35936:SF17">
    <property type="entry name" value="ARGININE-BINDING EXTRACELLULAR PROTEIN ARTP"/>
    <property type="match status" value="1"/>
</dbReference>
<dbReference type="RefSeq" id="WP_163288046.1">
    <property type="nucleotide sequence ID" value="NZ_JAAGWY010000001.1"/>
</dbReference>
<sequence>MINSASEKTQRTETFQQYAEIWLTSTGAMFILKHNSTESCSVIPNRERHAEGSIRHAVVFRTTTVHIVNRHPTFGAVMKSSKRISSVVAAVAVILSMSACSAAGNAAESSTGALTPNSVVRVGAAAGPPFMILDSSTGQWTSFSAELAKKFGTYAHVKIEFVPTSFTTIVAGLQSNKYDIIQPINATAERKQAVDFSNGVSAAGAMFFVPAGSKFTKLSDLNKSSVTIATITGSAEEAATKQLLPNATLRSLPNASVATLATEVTSGRSDVMVDSSYLAPAVKNQFALNSIPDYATTPNGIDPVQIAFAVRKGDSTLLNALNKFIASEKSSGDLTKLADSTLTVANSLKG</sequence>
<dbReference type="Proteomes" id="UP000474967">
    <property type="component" value="Unassembled WGS sequence"/>
</dbReference>